<dbReference type="EMBL" id="JASBAN010000006">
    <property type="protein sequence ID" value="MDI2113938.1"/>
    <property type="molecule type" value="Genomic_DNA"/>
</dbReference>
<reference evidence="1" key="1">
    <citation type="submission" date="2023-05" db="EMBL/GenBank/DDBJ databases">
        <title>Whole genome sequence of Commensalibacter sp.</title>
        <authorList>
            <person name="Charoenyingcharoen P."/>
            <person name="Yukphan P."/>
        </authorList>
    </citation>
    <scope>NUCLEOTIDE SEQUENCE</scope>
    <source>
        <strain evidence="1">TBRC 10068</strain>
    </source>
</reference>
<name>A0ABT6QAK4_9PROT</name>
<sequence>MKNKKINFNYVSTLALKNIEAILRNWLPDGRNIGGEWVARNPTRSDHKAGSFKINLRSGRWSDFATGDRGGDLIALAAYLFGLSQGEAARKLADMLGIEAINE</sequence>
<comment type="caution">
    <text evidence="1">The sequence shown here is derived from an EMBL/GenBank/DDBJ whole genome shotgun (WGS) entry which is preliminary data.</text>
</comment>
<gene>
    <name evidence="1" type="ORF">QJV33_11720</name>
</gene>
<evidence type="ECO:0008006" key="3">
    <source>
        <dbReference type="Google" id="ProtNLM"/>
    </source>
</evidence>
<dbReference type="InterPro" id="IPR036977">
    <property type="entry name" value="DNA_primase_Znf_CHC2"/>
</dbReference>
<dbReference type="Proteomes" id="UP001431775">
    <property type="component" value="Unassembled WGS sequence"/>
</dbReference>
<proteinExistence type="predicted"/>
<dbReference type="SUPFAM" id="SSF57783">
    <property type="entry name" value="Zinc beta-ribbon"/>
    <property type="match status" value="1"/>
</dbReference>
<dbReference type="Gene3D" id="3.90.580.10">
    <property type="entry name" value="Zinc finger, CHC2-type domain"/>
    <property type="match status" value="1"/>
</dbReference>
<evidence type="ECO:0000313" key="2">
    <source>
        <dbReference type="Proteomes" id="UP001431775"/>
    </source>
</evidence>
<keyword evidence="2" id="KW-1185">Reference proteome</keyword>
<organism evidence="1 2">
    <name type="scientific">Commensalibacter nepenthis</name>
    <dbReference type="NCBI Taxonomy" id="3043872"/>
    <lineage>
        <taxon>Bacteria</taxon>
        <taxon>Pseudomonadati</taxon>
        <taxon>Pseudomonadota</taxon>
        <taxon>Alphaproteobacteria</taxon>
        <taxon>Acetobacterales</taxon>
        <taxon>Acetobacteraceae</taxon>
    </lineage>
</organism>
<evidence type="ECO:0000313" key="1">
    <source>
        <dbReference type="EMBL" id="MDI2113938.1"/>
    </source>
</evidence>
<dbReference type="RefSeq" id="WP_281463589.1">
    <property type="nucleotide sequence ID" value="NZ_JASBAN010000006.1"/>
</dbReference>
<protein>
    <recommendedName>
        <fullName evidence="3">Zinc finger CHC2-type domain-containing protein</fullName>
    </recommendedName>
</protein>
<accession>A0ABT6QAK4</accession>